<name>A0A177WTG9_BATDL</name>
<feature type="region of interest" description="Disordered" evidence="2">
    <location>
        <begin position="1"/>
        <end position="55"/>
    </location>
</feature>
<protein>
    <submittedName>
        <fullName evidence="3">Uncharacterized protein</fullName>
    </submittedName>
</protein>
<dbReference type="GO" id="GO:0033557">
    <property type="term" value="C:Slx1-Slx4 complex"/>
    <property type="evidence" value="ECO:0007669"/>
    <property type="project" value="TreeGrafter"/>
</dbReference>
<dbReference type="GO" id="GO:0000712">
    <property type="term" value="P:resolution of meiotic recombination intermediates"/>
    <property type="evidence" value="ECO:0007669"/>
    <property type="project" value="TreeGrafter"/>
</dbReference>
<feature type="region of interest" description="Disordered" evidence="2">
    <location>
        <begin position="1047"/>
        <end position="1067"/>
    </location>
</feature>
<evidence type="ECO:0000256" key="1">
    <source>
        <dbReference type="SAM" id="Coils"/>
    </source>
</evidence>
<feature type="region of interest" description="Disordered" evidence="2">
    <location>
        <begin position="985"/>
        <end position="1008"/>
    </location>
</feature>
<reference evidence="3 4" key="1">
    <citation type="submission" date="2006-10" db="EMBL/GenBank/DDBJ databases">
        <title>The Genome Sequence of Batrachochytrium dendrobatidis JEL423.</title>
        <authorList>
            <consortium name="The Broad Institute Genome Sequencing Platform"/>
            <person name="Birren B."/>
            <person name="Lander E."/>
            <person name="Galagan J."/>
            <person name="Cuomo C."/>
            <person name="Devon K."/>
            <person name="Jaffe D."/>
            <person name="Butler J."/>
            <person name="Alvarez P."/>
            <person name="Gnerre S."/>
            <person name="Grabherr M."/>
            <person name="Kleber M."/>
            <person name="Mauceli E."/>
            <person name="Brockman W."/>
            <person name="Young S."/>
            <person name="LaButti K."/>
            <person name="Sykes S."/>
            <person name="DeCaprio D."/>
            <person name="Crawford M."/>
            <person name="Koehrsen M."/>
            <person name="Engels R."/>
            <person name="Montgomery P."/>
            <person name="Pearson M."/>
            <person name="Howarth C."/>
            <person name="Larson L."/>
            <person name="White J."/>
            <person name="O'Leary S."/>
            <person name="Kodira C."/>
            <person name="Zeng Q."/>
            <person name="Yandava C."/>
            <person name="Alvarado L."/>
            <person name="Longcore J."/>
            <person name="James T."/>
        </authorList>
    </citation>
    <scope>NUCLEOTIDE SEQUENCE [LARGE SCALE GENOMIC DNA]</scope>
    <source>
        <strain evidence="3 4">JEL423</strain>
    </source>
</reference>
<evidence type="ECO:0000313" key="3">
    <source>
        <dbReference type="EMBL" id="OAJ42944.1"/>
    </source>
</evidence>
<evidence type="ECO:0000313" key="4">
    <source>
        <dbReference type="Proteomes" id="UP000077115"/>
    </source>
</evidence>
<dbReference type="Proteomes" id="UP000077115">
    <property type="component" value="Unassembled WGS sequence"/>
</dbReference>
<dbReference type="STRING" id="403673.A0A177WTG9"/>
<dbReference type="PANTHER" id="PTHR21541">
    <property type="entry name" value="BTB POZ DOMAIN CONTAINING 12"/>
    <property type="match status" value="1"/>
</dbReference>
<feature type="compositionally biased region" description="Low complexity" evidence="2">
    <location>
        <begin position="917"/>
        <end position="928"/>
    </location>
</feature>
<dbReference type="AlphaFoldDB" id="A0A177WTG9"/>
<accession>A0A177WTG9</accession>
<reference evidence="3 4" key="2">
    <citation type="submission" date="2016-05" db="EMBL/GenBank/DDBJ databases">
        <title>Lineage-specific infection strategies underlie the spectrum of fungal disease in amphibians.</title>
        <authorList>
            <person name="Cuomo C.A."/>
            <person name="Farrer R.A."/>
            <person name="James T."/>
            <person name="Longcore J."/>
            <person name="Birren B."/>
        </authorList>
    </citation>
    <scope>NUCLEOTIDE SEQUENCE [LARGE SCALE GENOMIC DNA]</scope>
    <source>
        <strain evidence="3 4">JEL423</strain>
    </source>
</reference>
<gene>
    <name evidence="3" type="ORF">BDEG_26333</name>
</gene>
<feature type="region of interest" description="Disordered" evidence="2">
    <location>
        <begin position="498"/>
        <end position="523"/>
    </location>
</feature>
<feature type="region of interest" description="Disordered" evidence="2">
    <location>
        <begin position="913"/>
        <end position="933"/>
    </location>
</feature>
<feature type="compositionally biased region" description="Polar residues" evidence="2">
    <location>
        <begin position="507"/>
        <end position="523"/>
    </location>
</feature>
<feature type="region of interest" description="Disordered" evidence="2">
    <location>
        <begin position="331"/>
        <end position="358"/>
    </location>
</feature>
<dbReference type="VEuPathDB" id="FungiDB:BDEG_26333"/>
<feature type="coiled-coil region" evidence="1">
    <location>
        <begin position="686"/>
        <end position="713"/>
    </location>
</feature>
<dbReference type="OrthoDB" id="10663663at2759"/>
<feature type="compositionally biased region" description="Polar residues" evidence="2">
    <location>
        <begin position="342"/>
        <end position="358"/>
    </location>
</feature>
<dbReference type="PANTHER" id="PTHR21541:SF3">
    <property type="entry name" value="STRUCTURE-SPECIFIC ENDONUCLEASE SUBUNIT SLX4"/>
    <property type="match status" value="1"/>
</dbReference>
<proteinExistence type="predicted"/>
<dbReference type="EMBL" id="DS022308">
    <property type="protein sequence ID" value="OAJ42944.1"/>
    <property type="molecule type" value="Genomic_DNA"/>
</dbReference>
<sequence length="1139" mass="125671">MSDSDDFETLPMRSSNSTAASKRLRSSGRQQTQELKPSRTGRTRSTLSQPTRKLVSVTLKESSQSCIISETQPIELDKTNSSSQANALQTHIEPLLSLSRPVVSDTLNEPLSVLKHVTEPMNTELSCPICAVPAHRIDGMSLEMHVNQCLDSTVTSRPNDSQSLHNSQPTVQILSTQPSQALKSHQKVNQDDQAVASTSNSNKLFYCPVCTVNLSGLSSDQRERHTNTCLDKSAALSEIQANEVEQESQNQSILSTLDSESAKLLDLSSCLFCTQDWCSKTSFPIRARISHIKACAKLQGISPKTILKSIKHGKRVFPESLDRFLLSDSTHGLSESRDKNSVGLSQPDTLTPVANSLSKRSRSQSATKVFSFYTGSEFDYADYTDIQNMYEQDDFEPKRVHINVDSLVKGKKKMQKALDKQDIELQTALAMSASAKDTHDQEQRLMLQYGGCTVLKSNATHSAKHRSKRVLVMSKLLTAEEAQAKMELRRVAILRSSTRRDHSTTSINDPFPTSSTHIPSDSNTTPDLLLRIVSDCLEKESDVVGSESDSDTTVTQANHPAYKPTPLLWHVAHTSQSVADTPCLAPYKSITDYNDDLCLDNVSNFVASSDNNANTKKRLVSDTTDAHVDETELLPSKRQSLCSNPSNTTLKVMHHQSAEKQVLKSAESEITTVDHHRIVQLKHQCQEEIAAKRLQADKEIEAIEKEFESWSNQRTIELQNQITDLEQAHDTPSYFPSDKTDQRSNTFETLTPTLFDRDMVVDDIPKLQPNRSASLSQNIDLTQSFVSIAADPVEATAPIVLTDDDVIFSDARLPLENNMDIASPRLSNCAYSQCNEDLNPGSPLVCALSEPYTISSPDSPTLLSISPFTSIHTSRLASADTTFRENDFSENLASIAVLPEPAHISTQLTELNTTQTSSRPYVISSPSSHDPSQNLSLGLLTQTEIRAPVEIVSVDSDHDTSLNHDSEEDAYVVVQPVRQNIETCQRPRSISKTCGSGSQSNPGLSSARSNTLFASVRSEFSTENRLSPAVASTSGLISASRVSSTTAPVVHTDSAHSTRTTQTRRHAHTVPPIVQHTATNQSENTMSSLSESEMDDLNIHFTSPHLKRTAIDKCHKLISEYIRNDATLHQRVLLFEVYI</sequence>
<evidence type="ECO:0000256" key="2">
    <source>
        <dbReference type="SAM" id="MobiDB-lite"/>
    </source>
</evidence>
<keyword evidence="1" id="KW-0175">Coiled coil</keyword>
<organism evidence="3 4">
    <name type="scientific">Batrachochytrium dendrobatidis (strain JEL423)</name>
    <dbReference type="NCBI Taxonomy" id="403673"/>
    <lineage>
        <taxon>Eukaryota</taxon>
        <taxon>Fungi</taxon>
        <taxon>Fungi incertae sedis</taxon>
        <taxon>Chytridiomycota</taxon>
        <taxon>Chytridiomycota incertae sedis</taxon>
        <taxon>Chytridiomycetes</taxon>
        <taxon>Rhizophydiales</taxon>
        <taxon>Rhizophydiales incertae sedis</taxon>
        <taxon>Batrachochytrium</taxon>
    </lineage>
</organism>